<feature type="transmembrane region" description="Helical" evidence="1">
    <location>
        <begin position="28"/>
        <end position="47"/>
    </location>
</feature>
<feature type="transmembrane region" description="Helical" evidence="1">
    <location>
        <begin position="59"/>
        <end position="79"/>
    </location>
</feature>
<gene>
    <name evidence="2" type="ORF">JOF29_001333</name>
</gene>
<keyword evidence="1" id="KW-0812">Transmembrane</keyword>
<evidence type="ECO:0008006" key="4">
    <source>
        <dbReference type="Google" id="ProtNLM"/>
    </source>
</evidence>
<evidence type="ECO:0000313" key="2">
    <source>
        <dbReference type="EMBL" id="MBP2350250.1"/>
    </source>
</evidence>
<evidence type="ECO:0000256" key="1">
    <source>
        <dbReference type="SAM" id="Phobius"/>
    </source>
</evidence>
<accession>A0ABS4UF60</accession>
<protein>
    <recommendedName>
        <fullName evidence="4">PH domain-containing protein</fullName>
    </recommendedName>
</protein>
<comment type="caution">
    <text evidence="2">The sequence shown here is derived from an EMBL/GenBank/DDBJ whole genome shotgun (WGS) entry which is preliminary data.</text>
</comment>
<organism evidence="2 3">
    <name type="scientific">Kribbella aluminosa</name>
    <dbReference type="NCBI Taxonomy" id="416017"/>
    <lineage>
        <taxon>Bacteria</taxon>
        <taxon>Bacillati</taxon>
        <taxon>Actinomycetota</taxon>
        <taxon>Actinomycetes</taxon>
        <taxon>Propionibacteriales</taxon>
        <taxon>Kribbellaceae</taxon>
        <taxon>Kribbella</taxon>
    </lineage>
</organism>
<keyword evidence="3" id="KW-1185">Reference proteome</keyword>
<dbReference type="Proteomes" id="UP000755585">
    <property type="component" value="Unassembled WGS sequence"/>
</dbReference>
<evidence type="ECO:0000313" key="3">
    <source>
        <dbReference type="Proteomes" id="UP000755585"/>
    </source>
</evidence>
<sequence length="165" mass="19246">MGERLPEAWMVEWHRNGRVEFPLRRWSFIQYPIFLVLGYSVMAAVKLPDMLADDIWRFLGYLVILAYVGVAIVIIRQLVTQRPYVVVDRVGIHRGRRSMPWTETGSIGSVTGAKLVRQLRLHPKNVWAKELTISQHHVNDLESFRTWLSEVLDEHRRSENSAGRQ</sequence>
<proteinExistence type="predicted"/>
<dbReference type="EMBL" id="JAGINT010000001">
    <property type="protein sequence ID" value="MBP2350250.1"/>
    <property type="molecule type" value="Genomic_DNA"/>
</dbReference>
<keyword evidence="1" id="KW-1133">Transmembrane helix</keyword>
<name>A0ABS4UF60_9ACTN</name>
<keyword evidence="1" id="KW-0472">Membrane</keyword>
<reference evidence="2 3" key="1">
    <citation type="submission" date="2021-03" db="EMBL/GenBank/DDBJ databases">
        <title>Sequencing the genomes of 1000 actinobacteria strains.</title>
        <authorList>
            <person name="Klenk H.-P."/>
        </authorList>
    </citation>
    <scope>NUCLEOTIDE SEQUENCE [LARGE SCALE GENOMIC DNA]</scope>
    <source>
        <strain evidence="2 3">DSM 18824</strain>
    </source>
</reference>
<dbReference type="RefSeq" id="WP_209693330.1">
    <property type="nucleotide sequence ID" value="NZ_BAAAVU010000011.1"/>
</dbReference>